<dbReference type="GO" id="GO:1990077">
    <property type="term" value="C:primosome complex"/>
    <property type="evidence" value="ECO:0007669"/>
    <property type="project" value="UniProtKB-KW"/>
</dbReference>
<name>D1ANI3_SEBTE</name>
<dbReference type="FunFam" id="3.90.580.10:FF:000001">
    <property type="entry name" value="DNA primase"/>
    <property type="match status" value="1"/>
</dbReference>
<dbReference type="InterPro" id="IPR013264">
    <property type="entry name" value="DNAG_N"/>
</dbReference>
<dbReference type="Proteomes" id="UP000000845">
    <property type="component" value="Chromosome"/>
</dbReference>
<dbReference type="InterPro" id="IPR036977">
    <property type="entry name" value="DNA_primase_Znf_CHC2"/>
</dbReference>
<evidence type="ECO:0000256" key="4">
    <source>
        <dbReference type="ARBA" id="ARBA00022695"/>
    </source>
</evidence>
<dbReference type="Pfam" id="PF10410">
    <property type="entry name" value="DnaB_bind"/>
    <property type="match status" value="1"/>
</dbReference>
<sequence>MYEDNEIQEFINKLDIVQVISEYVTLKKSGANYKGLSPFKPERTPSFTVSPGKNIFKDFSSGIGGDVITFYMKINNLTFAEAVEELANKYNIQFNSRFSGKSSNKQNSLQKFHMILQTALEFYSENIFKNKKALNYLEKRGLNENDIKRFKLGYAPENWDSLLENFKNKDYSNEDLIELGLIKRASTGNFFDVFRDRIIFPIYNKNQNIVGFGGRALDGESTAKYINSQESKVFNKSREVYGLVSRGEKIRKKGFVILMEGYMDVLSAHKNDFENAVASLGTAFTDEQAKLLKRYTNNIVISYDNDEAGKNALFRASYILKKHEFNVKCLFFPKGIKDPDEFFQSNDKKKFVELLKESVDIFEYMFSEFSYDIDIKTVEGKKIFIDRFKEFFANLQNRIEIDIYLDKLSEELGISKQNLEAEILKSNTGKYKKTKTKEFKKEEISIKNKLNYDLLEVSTLKLILKYPEYYKEFAEKEIKSFIIIEILKKLKKIDFNTKILDNSEIDEEEKKLIFKFSREADLEIEKEDEYYKILYTDWFNRELEKEIHKKGQNYFYMKQIEHELKNIHSLQEIKELYNKFKLYVRGESDHA</sequence>
<dbReference type="GO" id="GO:0008270">
    <property type="term" value="F:zinc ion binding"/>
    <property type="evidence" value="ECO:0007669"/>
    <property type="project" value="UniProtKB-KW"/>
</dbReference>
<comment type="function">
    <text evidence="12 13">RNA polymerase that catalyzes the synthesis of short RNA molecules used as primers for DNA polymerase during DNA replication.</text>
</comment>
<protein>
    <recommendedName>
        <fullName evidence="12 13">DNA primase</fullName>
        <ecNumber evidence="12">2.7.7.101</ecNumber>
    </recommendedName>
</protein>
<dbReference type="Gene3D" id="3.90.580.10">
    <property type="entry name" value="Zinc finger, CHC2-type domain"/>
    <property type="match status" value="1"/>
</dbReference>
<dbReference type="SMART" id="SM00400">
    <property type="entry name" value="ZnF_CHCC"/>
    <property type="match status" value="1"/>
</dbReference>
<feature type="domain" description="Toprim" evidence="14">
    <location>
        <begin position="254"/>
        <end position="335"/>
    </location>
</feature>
<keyword evidence="16" id="KW-1185">Reference proteome</keyword>
<dbReference type="SUPFAM" id="SSF56731">
    <property type="entry name" value="DNA primase core"/>
    <property type="match status" value="1"/>
</dbReference>
<keyword evidence="8 13" id="KW-0862">Zinc</keyword>
<dbReference type="CDD" id="cd03364">
    <property type="entry name" value="TOPRIM_DnaG_primases"/>
    <property type="match status" value="1"/>
</dbReference>
<dbReference type="NCBIfam" id="TIGR01391">
    <property type="entry name" value="dnaG"/>
    <property type="match status" value="1"/>
</dbReference>
<evidence type="ECO:0000256" key="2">
    <source>
        <dbReference type="ARBA" id="ARBA00022515"/>
    </source>
</evidence>
<dbReference type="Pfam" id="PF08275">
    <property type="entry name" value="DNAG_N"/>
    <property type="match status" value="1"/>
</dbReference>
<dbReference type="EC" id="2.7.7.101" evidence="12"/>
<evidence type="ECO:0000313" key="15">
    <source>
        <dbReference type="EMBL" id="ACZ09787.1"/>
    </source>
</evidence>
<dbReference type="InterPro" id="IPR006295">
    <property type="entry name" value="DNA_primase_DnaG"/>
</dbReference>
<evidence type="ECO:0000256" key="12">
    <source>
        <dbReference type="HAMAP-Rule" id="MF_00974"/>
    </source>
</evidence>
<comment type="catalytic activity">
    <reaction evidence="12">
        <text>ssDNA + n NTP = ssDNA/pppN(pN)n-1 hybrid + (n-1) diphosphate.</text>
        <dbReference type="EC" id="2.7.7.101"/>
    </reaction>
</comment>
<keyword evidence="4 12" id="KW-0548">Nucleotidyltransferase</keyword>
<evidence type="ECO:0000256" key="3">
    <source>
        <dbReference type="ARBA" id="ARBA00022679"/>
    </source>
</evidence>
<dbReference type="HOGENOM" id="CLU_013501_3_2_0"/>
<keyword evidence="2 12" id="KW-0639">Primosome</keyword>
<evidence type="ECO:0000256" key="13">
    <source>
        <dbReference type="PIRNR" id="PIRNR002811"/>
    </source>
</evidence>
<evidence type="ECO:0000256" key="9">
    <source>
        <dbReference type="ARBA" id="ARBA00022842"/>
    </source>
</evidence>
<dbReference type="Pfam" id="PF01807">
    <property type="entry name" value="Zn_ribbon_DnaG"/>
    <property type="match status" value="1"/>
</dbReference>
<evidence type="ECO:0000313" key="16">
    <source>
        <dbReference type="Proteomes" id="UP000000845"/>
    </source>
</evidence>
<keyword evidence="9" id="KW-0460">Magnesium</keyword>
<evidence type="ECO:0000256" key="10">
    <source>
        <dbReference type="ARBA" id="ARBA00023125"/>
    </source>
</evidence>
<evidence type="ECO:0000256" key="7">
    <source>
        <dbReference type="ARBA" id="ARBA00022771"/>
    </source>
</evidence>
<dbReference type="RefSeq" id="WP_012862369.1">
    <property type="nucleotide sequence ID" value="NC_013517.1"/>
</dbReference>
<dbReference type="PANTHER" id="PTHR30313:SF2">
    <property type="entry name" value="DNA PRIMASE"/>
    <property type="match status" value="1"/>
</dbReference>
<evidence type="ECO:0000256" key="1">
    <source>
        <dbReference type="ARBA" id="ARBA00022478"/>
    </source>
</evidence>
<dbReference type="SUPFAM" id="SSF57783">
    <property type="entry name" value="Zinc beta-ribbon"/>
    <property type="match status" value="1"/>
</dbReference>
<dbReference type="GO" id="GO:0006269">
    <property type="term" value="P:DNA replication, synthesis of primer"/>
    <property type="evidence" value="ECO:0007669"/>
    <property type="project" value="UniProtKB-UniRule"/>
</dbReference>
<keyword evidence="3 12" id="KW-0808">Transferase</keyword>
<dbReference type="SMART" id="SM00493">
    <property type="entry name" value="TOPRIM"/>
    <property type="match status" value="1"/>
</dbReference>
<evidence type="ECO:0000256" key="5">
    <source>
        <dbReference type="ARBA" id="ARBA00022705"/>
    </source>
</evidence>
<dbReference type="EMBL" id="CP001739">
    <property type="protein sequence ID" value="ACZ09787.1"/>
    <property type="molecule type" value="Genomic_DNA"/>
</dbReference>
<dbReference type="HAMAP" id="MF_00974">
    <property type="entry name" value="DNA_primase_DnaG"/>
    <property type="match status" value="1"/>
</dbReference>
<comment type="cofactor">
    <cofactor evidence="13">
        <name>Zn(2+)</name>
        <dbReference type="ChEBI" id="CHEBI:29105"/>
    </cofactor>
    <text evidence="13">Binds 1 zinc ion per monomer.</text>
</comment>
<dbReference type="GO" id="GO:0005737">
    <property type="term" value="C:cytoplasm"/>
    <property type="evidence" value="ECO:0007669"/>
    <property type="project" value="TreeGrafter"/>
</dbReference>
<organism evidence="15 16">
    <name type="scientific">Sebaldella termitidis (strain ATCC 33386 / NCTC 11300)</name>
    <dbReference type="NCBI Taxonomy" id="526218"/>
    <lineage>
        <taxon>Bacteria</taxon>
        <taxon>Fusobacteriati</taxon>
        <taxon>Fusobacteriota</taxon>
        <taxon>Fusobacteriia</taxon>
        <taxon>Fusobacteriales</taxon>
        <taxon>Leptotrichiaceae</taxon>
        <taxon>Sebaldella</taxon>
    </lineage>
</organism>
<dbReference type="PROSITE" id="PS50880">
    <property type="entry name" value="TOPRIM"/>
    <property type="match status" value="1"/>
</dbReference>
<dbReference type="GO" id="GO:0000428">
    <property type="term" value="C:DNA-directed RNA polymerase complex"/>
    <property type="evidence" value="ECO:0007669"/>
    <property type="project" value="UniProtKB-KW"/>
</dbReference>
<dbReference type="InterPro" id="IPR037068">
    <property type="entry name" value="DNA_primase_core_N_sf"/>
</dbReference>
<dbReference type="InterPro" id="IPR034151">
    <property type="entry name" value="TOPRIM_DnaG_bac"/>
</dbReference>
<dbReference type="InterPro" id="IPR030846">
    <property type="entry name" value="DnaG_bac"/>
</dbReference>
<dbReference type="KEGG" id="str:Sterm_2944"/>
<dbReference type="InterPro" id="IPR002694">
    <property type="entry name" value="Znf_CHC2"/>
</dbReference>
<keyword evidence="5 12" id="KW-0235">DNA replication</keyword>
<keyword evidence="7" id="KW-0863">Zinc-finger</keyword>
<dbReference type="STRING" id="526218.Sterm_2944"/>
<keyword evidence="11 12" id="KW-0804">Transcription</keyword>
<keyword evidence="1 12" id="KW-0240">DNA-directed RNA polymerase</keyword>
<comment type="caution">
    <text evidence="12">Lacks conserved residue(s) required for the propagation of feature annotation.</text>
</comment>
<gene>
    <name evidence="12" type="primary">dnaG</name>
    <name evidence="15" type="ordered locus">Sterm_2944</name>
</gene>
<dbReference type="PIRSF" id="PIRSF002811">
    <property type="entry name" value="DnaG"/>
    <property type="match status" value="1"/>
</dbReference>
<dbReference type="InterPro" id="IPR006171">
    <property type="entry name" value="TOPRIM_dom"/>
</dbReference>
<dbReference type="InterPro" id="IPR050219">
    <property type="entry name" value="DnaG_primase"/>
</dbReference>
<keyword evidence="6 13" id="KW-0479">Metal-binding</keyword>
<accession>D1ANI3</accession>
<comment type="subunit">
    <text evidence="12">Monomer. Interacts with DnaB.</text>
</comment>
<evidence type="ECO:0000256" key="11">
    <source>
        <dbReference type="ARBA" id="ARBA00023163"/>
    </source>
</evidence>
<evidence type="ECO:0000259" key="14">
    <source>
        <dbReference type="PROSITE" id="PS50880"/>
    </source>
</evidence>
<dbReference type="eggNOG" id="COG0358">
    <property type="taxonomic scope" value="Bacteria"/>
</dbReference>
<dbReference type="GO" id="GO:0003899">
    <property type="term" value="F:DNA-directed RNA polymerase activity"/>
    <property type="evidence" value="ECO:0007669"/>
    <property type="project" value="UniProtKB-UniRule"/>
</dbReference>
<dbReference type="AlphaFoldDB" id="D1ANI3"/>
<evidence type="ECO:0000256" key="8">
    <source>
        <dbReference type="ARBA" id="ARBA00022833"/>
    </source>
</evidence>
<reference evidence="15 16" key="2">
    <citation type="journal article" date="2010" name="Stand. Genomic Sci.">
        <title>Complete genome sequence of Sebaldella termitidis type strain (NCTC 11300).</title>
        <authorList>
            <person name="Harmon-Smith M."/>
            <person name="Celia L."/>
            <person name="Chertkov O."/>
            <person name="Lapidus A."/>
            <person name="Copeland A."/>
            <person name="Glavina Del Rio T."/>
            <person name="Nolan M."/>
            <person name="Lucas S."/>
            <person name="Tice H."/>
            <person name="Cheng J.F."/>
            <person name="Han C."/>
            <person name="Detter J.C."/>
            <person name="Bruce D."/>
            <person name="Goodwin L."/>
            <person name="Pitluck S."/>
            <person name="Pati A."/>
            <person name="Liolios K."/>
            <person name="Ivanova N."/>
            <person name="Mavromatis K."/>
            <person name="Mikhailova N."/>
            <person name="Chen A."/>
            <person name="Palaniappan K."/>
            <person name="Land M."/>
            <person name="Hauser L."/>
            <person name="Chang Y.J."/>
            <person name="Jeffries C.D."/>
            <person name="Brettin T."/>
            <person name="Goker M."/>
            <person name="Beck B."/>
            <person name="Bristow J."/>
            <person name="Eisen J.A."/>
            <person name="Markowitz V."/>
            <person name="Hugenholtz P."/>
            <person name="Kyrpides N.C."/>
            <person name="Klenk H.P."/>
            <person name="Chen F."/>
        </authorList>
    </citation>
    <scope>NUCLEOTIDE SEQUENCE [LARGE SCALE GENOMIC DNA]</scope>
    <source>
        <strain evidence="16">ATCC 33386 / NCTC 11300</strain>
    </source>
</reference>
<dbReference type="Gene3D" id="3.90.980.10">
    <property type="entry name" value="DNA primase, catalytic core, N-terminal domain"/>
    <property type="match status" value="1"/>
</dbReference>
<keyword evidence="10 12" id="KW-0238">DNA-binding</keyword>
<dbReference type="InterPro" id="IPR019475">
    <property type="entry name" value="DNA_primase_DnaB-bd"/>
</dbReference>
<reference evidence="16" key="1">
    <citation type="submission" date="2009-09" db="EMBL/GenBank/DDBJ databases">
        <title>The complete chromosome of Sebaldella termitidis ATCC 33386.</title>
        <authorList>
            <consortium name="US DOE Joint Genome Institute (JGI-PGF)"/>
            <person name="Lucas S."/>
            <person name="Copeland A."/>
            <person name="Lapidus A."/>
            <person name="Glavina del Rio T."/>
            <person name="Dalin E."/>
            <person name="Tice H."/>
            <person name="Bruce D."/>
            <person name="Goodwin L."/>
            <person name="Pitluck S."/>
            <person name="Kyrpides N."/>
            <person name="Mavromatis K."/>
            <person name="Ivanova N."/>
            <person name="Mikhailova N."/>
            <person name="Sims D."/>
            <person name="Meincke L."/>
            <person name="Brettin T."/>
            <person name="Detter J.C."/>
            <person name="Han C."/>
            <person name="Larimer F."/>
            <person name="Land M."/>
            <person name="Hauser L."/>
            <person name="Markowitz V."/>
            <person name="Cheng J.F."/>
            <person name="Hugenholtz P."/>
            <person name="Woyke T."/>
            <person name="Wu D."/>
            <person name="Eisen J.A."/>
        </authorList>
    </citation>
    <scope>NUCLEOTIDE SEQUENCE [LARGE SCALE GENOMIC DNA]</scope>
    <source>
        <strain evidence="16">ATCC 33386 / NCTC 11300</strain>
    </source>
</reference>
<evidence type="ECO:0000256" key="6">
    <source>
        <dbReference type="ARBA" id="ARBA00022723"/>
    </source>
</evidence>
<proteinExistence type="inferred from homology"/>
<dbReference type="GO" id="GO:0003677">
    <property type="term" value="F:DNA binding"/>
    <property type="evidence" value="ECO:0007669"/>
    <property type="project" value="UniProtKB-KW"/>
</dbReference>
<comment type="similarity">
    <text evidence="12 13">Belongs to the DnaG primase family.</text>
</comment>
<dbReference type="PANTHER" id="PTHR30313">
    <property type="entry name" value="DNA PRIMASE"/>
    <property type="match status" value="1"/>
</dbReference>
<dbReference type="Gene3D" id="3.40.1360.10">
    <property type="match status" value="1"/>
</dbReference>
<dbReference type="Pfam" id="PF13155">
    <property type="entry name" value="Toprim_2"/>
    <property type="match status" value="1"/>
</dbReference>